<dbReference type="InterPro" id="IPR019189">
    <property type="entry name" value="Ribosomal_mL41"/>
</dbReference>
<dbReference type="GO" id="GO:0006412">
    <property type="term" value="P:translation"/>
    <property type="evidence" value="ECO:0007669"/>
    <property type="project" value="TreeGrafter"/>
</dbReference>
<evidence type="ECO:0000313" key="8">
    <source>
        <dbReference type="EMBL" id="KPM09412.1"/>
    </source>
</evidence>
<dbReference type="EMBL" id="JXLN01013521">
    <property type="protein sequence ID" value="KPM09412.1"/>
    <property type="molecule type" value="Genomic_DNA"/>
</dbReference>
<keyword evidence="4 8" id="KW-0689">Ribosomal protein</keyword>
<keyword evidence="6" id="KW-0687">Ribonucleoprotein</keyword>
<dbReference type="Proteomes" id="UP000616769">
    <property type="component" value="Unassembled WGS sequence"/>
</dbReference>
<comment type="subcellular location">
    <subcellularLocation>
        <location evidence="1">Mitochondrion</location>
    </subcellularLocation>
</comment>
<evidence type="ECO:0000313" key="10">
    <source>
        <dbReference type="Proteomes" id="UP000070412"/>
    </source>
</evidence>
<keyword evidence="5" id="KW-0496">Mitochondrion</keyword>
<evidence type="ECO:0000256" key="3">
    <source>
        <dbReference type="ARBA" id="ARBA00022946"/>
    </source>
</evidence>
<evidence type="ECO:0000256" key="6">
    <source>
        <dbReference type="ARBA" id="ARBA00023274"/>
    </source>
</evidence>
<dbReference type="EnsemblMetazoa" id="SSS_7993s_mrna">
    <property type="protein sequence ID" value="KAF7490479.1"/>
    <property type="gene ID" value="SSS_7993"/>
</dbReference>
<dbReference type="Pfam" id="PF09809">
    <property type="entry name" value="MRP-L27"/>
    <property type="match status" value="1"/>
</dbReference>
<dbReference type="GO" id="GO:0003735">
    <property type="term" value="F:structural constituent of ribosome"/>
    <property type="evidence" value="ECO:0007669"/>
    <property type="project" value="InterPro"/>
</dbReference>
<reference evidence="10" key="2">
    <citation type="journal article" date="2020" name="PLoS Negl. Trop. Dis.">
        <title>High-quality nuclear genome for Sarcoptes scabiei-A critical resource for a neglected parasite.</title>
        <authorList>
            <person name="Korhonen P.K."/>
            <person name="Gasser R.B."/>
            <person name="Ma G."/>
            <person name="Wang T."/>
            <person name="Stroehlein A.J."/>
            <person name="Young N.D."/>
            <person name="Ang C.S."/>
            <person name="Fernando D.D."/>
            <person name="Lu H.C."/>
            <person name="Taylor S."/>
            <person name="Reynolds S.L."/>
            <person name="Mofiz E."/>
            <person name="Najaraj S.H."/>
            <person name="Gowda H."/>
            <person name="Madugundu A."/>
            <person name="Renuse S."/>
            <person name="Holt D."/>
            <person name="Pandey A."/>
            <person name="Papenfuss A.T."/>
            <person name="Fischer K."/>
        </authorList>
    </citation>
    <scope>NUCLEOTIDE SEQUENCE [LARGE SCALE GENOMIC DNA]</scope>
</reference>
<dbReference type="PANTHER" id="PTHR21338:SF0">
    <property type="entry name" value="LARGE RIBOSOMAL SUBUNIT PROTEIN ML41"/>
    <property type="match status" value="1"/>
</dbReference>
<accession>A0A132AEK3</accession>
<dbReference type="GO" id="GO:0005762">
    <property type="term" value="C:mitochondrial large ribosomal subunit"/>
    <property type="evidence" value="ECO:0007669"/>
    <property type="project" value="InterPro"/>
</dbReference>
<dbReference type="Proteomes" id="UP000070412">
    <property type="component" value="Unassembled WGS sequence"/>
</dbReference>
<keyword evidence="3" id="KW-0809">Transit peptide</keyword>
<evidence type="ECO:0000313" key="7">
    <source>
        <dbReference type="EMBL" id="KAF7490479.1"/>
    </source>
</evidence>
<name>A0A132AEK3_SARSC</name>
<evidence type="ECO:0000256" key="4">
    <source>
        <dbReference type="ARBA" id="ARBA00022980"/>
    </source>
</evidence>
<gene>
    <name evidence="8" type="ORF">QR98_0079470</name>
    <name evidence="7" type="ORF">SSS_7993</name>
</gene>
<dbReference type="AlphaFoldDB" id="A0A132AEK3"/>
<reference evidence="7" key="3">
    <citation type="submission" date="2020-01" db="EMBL/GenBank/DDBJ databases">
        <authorList>
            <person name="Korhonen P.K.K."/>
            <person name="Guangxu M.G."/>
            <person name="Wang T.W."/>
            <person name="Stroehlein A.J.S."/>
            <person name="Young N.D."/>
            <person name="Ang C.-S.A."/>
            <person name="Fernando D.W.F."/>
            <person name="Lu H.L."/>
            <person name="Taylor S.T."/>
            <person name="Ehtesham M.E.M."/>
            <person name="Najaraj S.H.N."/>
            <person name="Harsha G.H.G."/>
            <person name="Madugundu A.M."/>
            <person name="Renuse S.R."/>
            <person name="Holt D.H."/>
            <person name="Pandey A.P."/>
            <person name="Papenfuss A.P."/>
            <person name="Gasser R.B.G."/>
            <person name="Fischer K.F."/>
        </authorList>
    </citation>
    <scope>NUCLEOTIDE SEQUENCE</scope>
    <source>
        <strain evidence="7">SSS_KF_BRIS2020</strain>
    </source>
</reference>
<dbReference type="OMA" id="YVREMEP"/>
<evidence type="ECO:0000256" key="1">
    <source>
        <dbReference type="ARBA" id="ARBA00004173"/>
    </source>
</evidence>
<protein>
    <submittedName>
        <fullName evidence="7 8">39S ribosomal protein L41, mitochondrial</fullName>
    </submittedName>
</protein>
<sequence>MLTKNHSSIRSISALPIKTILRRSFETTSVIYGKANFRKFPIPNKRGVFEHPRLPKPLLENEFDYPVAVDEMRIRYPGVWFRKKFQYVREMEPELIVPDDFEQCPLKPYVSYRTDEIEQSEFTVEDLFNATYGKEILECMRNNQKIPESLLSHDPQASQEAKLKAIKIGSDLFSHTSYFGSLK</sequence>
<organism evidence="8 11">
    <name type="scientific">Sarcoptes scabiei</name>
    <name type="common">Itch mite</name>
    <name type="synonym">Acarus scabiei</name>
    <dbReference type="NCBI Taxonomy" id="52283"/>
    <lineage>
        <taxon>Eukaryota</taxon>
        <taxon>Metazoa</taxon>
        <taxon>Ecdysozoa</taxon>
        <taxon>Arthropoda</taxon>
        <taxon>Chelicerata</taxon>
        <taxon>Arachnida</taxon>
        <taxon>Acari</taxon>
        <taxon>Acariformes</taxon>
        <taxon>Sarcoptiformes</taxon>
        <taxon>Astigmata</taxon>
        <taxon>Psoroptidia</taxon>
        <taxon>Sarcoptoidea</taxon>
        <taxon>Sarcoptidae</taxon>
        <taxon>Sarcoptinae</taxon>
        <taxon>Sarcoptes</taxon>
    </lineage>
</organism>
<evidence type="ECO:0000256" key="5">
    <source>
        <dbReference type="ARBA" id="ARBA00023128"/>
    </source>
</evidence>
<dbReference type="EMBL" id="WVUK01000062">
    <property type="protein sequence ID" value="KAF7490479.1"/>
    <property type="molecule type" value="Genomic_DNA"/>
</dbReference>
<evidence type="ECO:0000256" key="2">
    <source>
        <dbReference type="ARBA" id="ARBA00010152"/>
    </source>
</evidence>
<dbReference type="PANTHER" id="PTHR21338">
    <property type="entry name" value="MITOCHONDRIAL RIBOSOMAL PROTEIN L41"/>
    <property type="match status" value="1"/>
</dbReference>
<evidence type="ECO:0000313" key="9">
    <source>
        <dbReference type="EnsemblMetazoa" id="KAF7490479.1"/>
    </source>
</evidence>
<dbReference type="VEuPathDB" id="VectorBase:SSCA002455"/>
<keyword evidence="10" id="KW-1185">Reference proteome</keyword>
<reference evidence="8 11" key="1">
    <citation type="journal article" date="2015" name="Parasit. Vectors">
        <title>Draft genome of the scabies mite.</title>
        <authorList>
            <person name="Rider S.D.Jr."/>
            <person name="Morgan M.S."/>
            <person name="Arlian L.G."/>
        </authorList>
    </citation>
    <scope>NUCLEOTIDE SEQUENCE [LARGE SCALE GENOMIC DNA]</scope>
    <source>
        <strain evidence="8">Arlian Lab</strain>
    </source>
</reference>
<comment type="similarity">
    <text evidence="2">Belongs to the mitochondrion-specific ribosomal protein mL41 family.</text>
</comment>
<dbReference type="OrthoDB" id="408933at2759"/>
<proteinExistence type="inferred from homology"/>
<evidence type="ECO:0000313" key="11">
    <source>
        <dbReference type="Proteomes" id="UP000616769"/>
    </source>
</evidence>
<reference evidence="9" key="4">
    <citation type="submission" date="2022-06" db="UniProtKB">
        <authorList>
            <consortium name="EnsemblMetazoa"/>
        </authorList>
    </citation>
    <scope>IDENTIFICATION</scope>
</reference>